<dbReference type="PANTHER" id="PTHR32329">
    <property type="entry name" value="BIFUNCTIONAL PROTEIN [INCLUDES 2-HYDROXYACYL-COA DEHYDRATASE (N-TER) AND ITS ACTIVATOR DOMAIN (C_TERM)-RELATED"/>
    <property type="match status" value="1"/>
</dbReference>
<dbReference type="RefSeq" id="WP_095135057.1">
    <property type="nucleotide sequence ID" value="NZ_NIBG01000022.1"/>
</dbReference>
<name>A0A267MEL3_9FIRM</name>
<accession>A0A267MEL3</accession>
<evidence type="ECO:0000313" key="2">
    <source>
        <dbReference type="EMBL" id="PAB57832.1"/>
    </source>
</evidence>
<dbReference type="Proteomes" id="UP000216024">
    <property type="component" value="Unassembled WGS sequence"/>
</dbReference>
<feature type="domain" description="DUF2229" evidence="1">
    <location>
        <begin position="4"/>
        <end position="223"/>
    </location>
</feature>
<dbReference type="Gene3D" id="3.40.50.11900">
    <property type="match status" value="1"/>
</dbReference>
<gene>
    <name evidence="2" type="ORF">CCE28_17675</name>
</gene>
<dbReference type="InterPro" id="IPR051805">
    <property type="entry name" value="Dehydratase_Activator_Redct"/>
</dbReference>
<dbReference type="PANTHER" id="PTHR32329:SF2">
    <property type="entry name" value="BIFUNCTIONAL PROTEIN [INCLUDES 2-HYDROXYACYL-COA DEHYDRATASE (N-TER) AND ITS ACTIVATOR DOMAIN (C_TERM)"/>
    <property type="match status" value="1"/>
</dbReference>
<keyword evidence="3" id="KW-1185">Reference proteome</keyword>
<protein>
    <recommendedName>
        <fullName evidence="1">DUF2229 domain-containing protein</fullName>
    </recommendedName>
</protein>
<dbReference type="EMBL" id="NIBG01000022">
    <property type="protein sequence ID" value="PAB57832.1"/>
    <property type="molecule type" value="Genomic_DNA"/>
</dbReference>
<dbReference type="Pfam" id="PF09989">
    <property type="entry name" value="DUF2229"/>
    <property type="match status" value="1"/>
</dbReference>
<sequence length="332" mass="38091">MSVKVGIPRALLFYEYYPLWKAFFEELGAQVIVSQKTNKEIFNNGIKSAVNEACIPVKIYHGHVLDIKDKVDYLFIPRLKSICKGEYICPKFCGLPEMIKYSINDLPPMIYPEIDFMKDKKNLKEIICEVGKYFTGDSTRILSAYDKAYLNYKAYKESVNKGMIPMDGESIIKETSCSKVKTEDTKKIMIMAHSYNLYDTYMNMSIINKIQSRGVEVLTPEMIDEEYINDYVHKFKGNIYWTFARKLIGTAMYSIDTKNVHGIIYISTFGCGIDSVVGDMVEKHIRKESNIPFVLVTLDEHSGEAGINTRMEAFIDMIKWRDTSENNISANG</sequence>
<dbReference type="AlphaFoldDB" id="A0A267MEL3"/>
<evidence type="ECO:0000259" key="1">
    <source>
        <dbReference type="Pfam" id="PF09989"/>
    </source>
</evidence>
<dbReference type="InterPro" id="IPR018709">
    <property type="entry name" value="CoA_activase_DUF2229"/>
</dbReference>
<dbReference type="OrthoDB" id="9780120at2"/>
<evidence type="ECO:0000313" key="3">
    <source>
        <dbReference type="Proteomes" id="UP000216024"/>
    </source>
</evidence>
<reference evidence="2 3" key="1">
    <citation type="submission" date="2017-06" db="EMBL/GenBank/DDBJ databases">
        <title>Draft genome sequence of anaerobic fermentative bacterium Anaeromicrobium sediminis DY2726D isolated from West Pacific Ocean sediments.</title>
        <authorList>
            <person name="Zeng X."/>
        </authorList>
    </citation>
    <scope>NUCLEOTIDE SEQUENCE [LARGE SCALE GENOMIC DNA]</scope>
    <source>
        <strain evidence="2 3">DY2726D</strain>
    </source>
</reference>
<organism evidence="2 3">
    <name type="scientific">Anaeromicrobium sediminis</name>
    <dbReference type="NCBI Taxonomy" id="1478221"/>
    <lineage>
        <taxon>Bacteria</taxon>
        <taxon>Bacillati</taxon>
        <taxon>Bacillota</taxon>
        <taxon>Clostridia</taxon>
        <taxon>Peptostreptococcales</taxon>
        <taxon>Thermotaleaceae</taxon>
        <taxon>Anaeromicrobium</taxon>
    </lineage>
</organism>
<proteinExistence type="predicted"/>
<comment type="caution">
    <text evidence="2">The sequence shown here is derived from an EMBL/GenBank/DDBJ whole genome shotgun (WGS) entry which is preliminary data.</text>
</comment>